<dbReference type="Gene3D" id="3.40.50.300">
    <property type="entry name" value="P-loop containing nucleotide triphosphate hydrolases"/>
    <property type="match status" value="1"/>
</dbReference>
<dbReference type="InterPro" id="IPR020590">
    <property type="entry name" value="Guanylate_kinase_CS"/>
</dbReference>
<keyword evidence="3 5" id="KW-0418">Kinase</keyword>
<sequence>MRRNTIAISGTIGVEKHEIIGRLMDEVALNLKYPVSTTSRAPRVGELNGINYNFITPDEFRRKILDESFVEYEEVFKDHFYGTEISEFEKPDNNFIFEITPEKMNCIKQRFGASILTIFISPISLEKLRERLSLREADSNTEIESRIIKAKQDLSYAKYSDLVIYNPLDGSKKYIDEILNAAHDFLFKDNSVILEDEIEGINVIGKTILEIEKLAQFSAEGKYLFRGVTALFKCKDTREHQGQRISPDAHTISSGYLIRLVENDNLTDEAAISYLMLLLTEARRQFPSQYVGSDLEVLSDIQHNGGATCLIDFSKNILTSLWFACQDNFDKTGFLYIMDIQKALGKGTLVEIEYDEDRSIDTLLKELQGRDLQNSSPHFYLWYPKAINNRIVRQDSVFILGLNTMVADNDAIKVIPIHVTAKKKIKNALEQYFNISESTIYNDPVGFAMANAKLKPIHNKTI</sequence>
<gene>
    <name evidence="5" type="ORF">SAMN05444349_11769</name>
</gene>
<keyword evidence="2" id="KW-0808">Transferase</keyword>
<dbReference type="InterPro" id="IPR027417">
    <property type="entry name" value="P-loop_NTPase"/>
</dbReference>
<dbReference type="SUPFAM" id="SSF52540">
    <property type="entry name" value="P-loop containing nucleoside triphosphate hydrolases"/>
    <property type="match status" value="1"/>
</dbReference>
<dbReference type="PROSITE" id="PS50052">
    <property type="entry name" value="GUANYLATE_KINASE_2"/>
    <property type="match status" value="1"/>
</dbReference>
<dbReference type="RefSeq" id="WP_025075384.1">
    <property type="nucleotide sequence ID" value="NZ_FQVD01000017.1"/>
</dbReference>
<organism evidence="5 6">
    <name type="scientific">Bacteroides faecichinchillae</name>
    <dbReference type="NCBI Taxonomy" id="871325"/>
    <lineage>
        <taxon>Bacteria</taxon>
        <taxon>Pseudomonadati</taxon>
        <taxon>Bacteroidota</taxon>
        <taxon>Bacteroidia</taxon>
        <taxon>Bacteroidales</taxon>
        <taxon>Bacteroidaceae</taxon>
        <taxon>Bacteroides</taxon>
    </lineage>
</organism>
<keyword evidence="6" id="KW-1185">Reference proteome</keyword>
<evidence type="ECO:0000256" key="1">
    <source>
        <dbReference type="ARBA" id="ARBA00005790"/>
    </source>
</evidence>
<dbReference type="Pfam" id="PF08867">
    <property type="entry name" value="FRG"/>
    <property type="match status" value="1"/>
</dbReference>
<evidence type="ECO:0000313" key="6">
    <source>
        <dbReference type="Proteomes" id="UP000184436"/>
    </source>
</evidence>
<dbReference type="InterPro" id="IPR008145">
    <property type="entry name" value="GK/Ca_channel_bsu"/>
</dbReference>
<proteinExistence type="inferred from homology"/>
<evidence type="ECO:0000256" key="2">
    <source>
        <dbReference type="ARBA" id="ARBA00022679"/>
    </source>
</evidence>
<dbReference type="GO" id="GO:0005829">
    <property type="term" value="C:cytosol"/>
    <property type="evidence" value="ECO:0007669"/>
    <property type="project" value="TreeGrafter"/>
</dbReference>
<evidence type="ECO:0000259" key="4">
    <source>
        <dbReference type="PROSITE" id="PS50052"/>
    </source>
</evidence>
<dbReference type="InterPro" id="IPR014966">
    <property type="entry name" value="FRG-dom"/>
</dbReference>
<feature type="domain" description="Guanylate kinase-like" evidence="4">
    <location>
        <begin position="3"/>
        <end position="180"/>
    </location>
</feature>
<evidence type="ECO:0000256" key="3">
    <source>
        <dbReference type="ARBA" id="ARBA00022777"/>
    </source>
</evidence>
<dbReference type="SMART" id="SM00072">
    <property type="entry name" value="GuKc"/>
    <property type="match status" value="1"/>
</dbReference>
<name>A0A1M5B4I4_9BACE</name>
<dbReference type="AlphaFoldDB" id="A0A1M5B4I4"/>
<dbReference type="Gene3D" id="3.30.63.10">
    <property type="entry name" value="Guanylate Kinase phosphate binding domain"/>
    <property type="match status" value="1"/>
</dbReference>
<dbReference type="PANTHER" id="PTHR23117:SF13">
    <property type="entry name" value="GUANYLATE KINASE"/>
    <property type="match status" value="1"/>
</dbReference>
<dbReference type="SMART" id="SM00901">
    <property type="entry name" value="FRG"/>
    <property type="match status" value="1"/>
</dbReference>
<evidence type="ECO:0000313" key="5">
    <source>
        <dbReference type="EMBL" id="SHF37424.1"/>
    </source>
</evidence>
<dbReference type="GO" id="GO:0004385">
    <property type="term" value="F:GMP kinase activity"/>
    <property type="evidence" value="ECO:0007669"/>
    <property type="project" value="TreeGrafter"/>
</dbReference>
<reference evidence="5 6" key="1">
    <citation type="submission" date="2016-11" db="EMBL/GenBank/DDBJ databases">
        <authorList>
            <person name="Jaros S."/>
            <person name="Januszkiewicz K."/>
            <person name="Wedrychowicz H."/>
        </authorList>
    </citation>
    <scope>NUCLEOTIDE SEQUENCE [LARGE SCALE GENOMIC DNA]</scope>
    <source>
        <strain evidence="5 6">DSM 26883</strain>
    </source>
</reference>
<accession>A0A1M5B4I4</accession>
<comment type="similarity">
    <text evidence="1">Belongs to the guanylate kinase family.</text>
</comment>
<dbReference type="InterPro" id="IPR008144">
    <property type="entry name" value="Guanylate_kin-like_dom"/>
</dbReference>
<dbReference type="OrthoDB" id="9816036at2"/>
<dbReference type="EMBL" id="FQVD01000017">
    <property type="protein sequence ID" value="SHF37424.1"/>
    <property type="molecule type" value="Genomic_DNA"/>
</dbReference>
<protein>
    <submittedName>
        <fullName evidence="5">Guanylate kinase</fullName>
    </submittedName>
</protein>
<dbReference type="Pfam" id="PF00625">
    <property type="entry name" value="Guanylate_kin"/>
    <property type="match status" value="1"/>
</dbReference>
<dbReference type="PROSITE" id="PS00856">
    <property type="entry name" value="GUANYLATE_KINASE_1"/>
    <property type="match status" value="1"/>
</dbReference>
<dbReference type="PANTHER" id="PTHR23117">
    <property type="entry name" value="GUANYLATE KINASE-RELATED"/>
    <property type="match status" value="1"/>
</dbReference>
<dbReference type="STRING" id="871325.SAMN05444349_11769"/>
<dbReference type="Proteomes" id="UP000184436">
    <property type="component" value="Unassembled WGS sequence"/>
</dbReference>